<evidence type="ECO:0000313" key="3">
    <source>
        <dbReference type="Proteomes" id="UP000199060"/>
    </source>
</evidence>
<dbReference type="Pfam" id="PF13173">
    <property type="entry name" value="AAA_14"/>
    <property type="match status" value="1"/>
</dbReference>
<dbReference type="PANTHER" id="PTHR42990">
    <property type="entry name" value="ATPASE"/>
    <property type="match status" value="1"/>
</dbReference>
<sequence>MEELVNYQNILLQNIQKEWKRYLFEDLHTDERLLGIKGLRGVGKTTLLLQYLLKALEKGDKGLFVTAEHPYFYQHSFFDLASLWVSYGGNLLLIDEIHKYPNWSRELKLIYDGFPGLQVIFTSSSALDLYQGEADLSRRLDVQVLHGLSFREYLSLNGFGHFEPVTLETITLDSTQISSEIINQLEQHILPIFKSYLASGYFPFSNELKKDRIPQRLIQILNTVLESDLSMVEGYSAANVTKIKNLLGVIAESVPFEPNISKLAEKMHLGRNTINIYLKNLEDAKILNLLFEKVKGISQLQKPAKIYFENSNFLFAFQHSPSIGTIRETFMLNQLRNSGQLVGSSKKGDFKVDESMIIEVGGRNKDYSQIKEAENAFLAIDDLEIGFGNKIPLWLFGFLY</sequence>
<feature type="domain" description="AAA+ ATPase" evidence="1">
    <location>
        <begin position="30"/>
        <end position="150"/>
    </location>
</feature>
<keyword evidence="3" id="KW-1185">Reference proteome</keyword>
<dbReference type="InterPro" id="IPR003593">
    <property type="entry name" value="AAA+_ATPase"/>
</dbReference>
<organism evidence="2 3">
    <name type="scientific">Algoriphagus faecimaris</name>
    <dbReference type="NCBI Taxonomy" id="686796"/>
    <lineage>
        <taxon>Bacteria</taxon>
        <taxon>Pseudomonadati</taxon>
        <taxon>Bacteroidota</taxon>
        <taxon>Cytophagia</taxon>
        <taxon>Cytophagales</taxon>
        <taxon>Cyclobacteriaceae</taxon>
        <taxon>Algoriphagus</taxon>
    </lineage>
</organism>
<dbReference type="SMART" id="SM00382">
    <property type="entry name" value="AAA"/>
    <property type="match status" value="1"/>
</dbReference>
<dbReference type="PANTHER" id="PTHR42990:SF1">
    <property type="entry name" value="AAA+ ATPASE DOMAIN-CONTAINING PROTEIN"/>
    <property type="match status" value="1"/>
</dbReference>
<accession>A0A1G6M8A1</accession>
<dbReference type="STRING" id="686796.SAMN04488104_100135"/>
<dbReference type="OrthoDB" id="9768467at2"/>
<dbReference type="EMBL" id="FNAC01000001">
    <property type="protein sequence ID" value="SDC51175.1"/>
    <property type="molecule type" value="Genomic_DNA"/>
</dbReference>
<gene>
    <name evidence="2" type="ORF">SAMN04488104_100135</name>
</gene>
<dbReference type="InterPro" id="IPR041682">
    <property type="entry name" value="AAA_14"/>
</dbReference>
<dbReference type="Gene3D" id="3.40.50.300">
    <property type="entry name" value="P-loop containing nucleotide triphosphate hydrolases"/>
    <property type="match status" value="1"/>
</dbReference>
<dbReference type="AlphaFoldDB" id="A0A1G6M8A1"/>
<dbReference type="SUPFAM" id="SSF52540">
    <property type="entry name" value="P-loop containing nucleoside triphosphate hydrolases"/>
    <property type="match status" value="1"/>
</dbReference>
<evidence type="ECO:0000259" key="1">
    <source>
        <dbReference type="SMART" id="SM00382"/>
    </source>
</evidence>
<name>A0A1G6M8A1_9BACT</name>
<dbReference type="RefSeq" id="WP_087940805.1">
    <property type="nucleotide sequence ID" value="NZ_FNAC01000001.1"/>
</dbReference>
<reference evidence="3" key="1">
    <citation type="submission" date="2016-10" db="EMBL/GenBank/DDBJ databases">
        <authorList>
            <person name="Varghese N."/>
            <person name="Submissions S."/>
        </authorList>
    </citation>
    <scope>NUCLEOTIDE SEQUENCE [LARGE SCALE GENOMIC DNA]</scope>
    <source>
        <strain evidence="3">DSM 23095</strain>
    </source>
</reference>
<proteinExistence type="predicted"/>
<evidence type="ECO:0000313" key="2">
    <source>
        <dbReference type="EMBL" id="SDC51175.1"/>
    </source>
</evidence>
<dbReference type="InterPro" id="IPR027417">
    <property type="entry name" value="P-loop_NTPase"/>
</dbReference>
<dbReference type="Proteomes" id="UP000199060">
    <property type="component" value="Unassembled WGS sequence"/>
</dbReference>
<protein>
    <recommendedName>
        <fullName evidence="1">AAA+ ATPase domain-containing protein</fullName>
    </recommendedName>
</protein>